<gene>
    <name evidence="3" type="ORF">LIER_14886</name>
</gene>
<evidence type="ECO:0000256" key="2">
    <source>
        <dbReference type="SAM" id="MobiDB-lite"/>
    </source>
</evidence>
<protein>
    <submittedName>
        <fullName evidence="3">Uncharacterized protein</fullName>
    </submittedName>
</protein>
<reference evidence="3 4" key="1">
    <citation type="submission" date="2024-01" db="EMBL/GenBank/DDBJ databases">
        <title>The complete chloroplast genome sequence of Lithospermum erythrorhizon: insights into the phylogenetic relationship among Boraginaceae species and the maternal lineages of purple gromwells.</title>
        <authorList>
            <person name="Okada T."/>
            <person name="Watanabe K."/>
        </authorList>
    </citation>
    <scope>NUCLEOTIDE SEQUENCE [LARGE SCALE GENOMIC DNA]</scope>
</reference>
<keyword evidence="4" id="KW-1185">Reference proteome</keyword>
<keyword evidence="1" id="KW-0479">Metal-binding</keyword>
<dbReference type="AlphaFoldDB" id="A0AAV3Q2C4"/>
<feature type="region of interest" description="Disordered" evidence="2">
    <location>
        <begin position="1"/>
        <end position="23"/>
    </location>
</feature>
<evidence type="ECO:0000313" key="4">
    <source>
        <dbReference type="Proteomes" id="UP001454036"/>
    </source>
</evidence>
<sequence length="325" mass="35762">MEMCSTVKTPSMAKVSTDPSPSLDDPHSYRFLVGALQYLAFTRLDITFDVNQASQSAAKRILRLVVIPLEDPPQSSKQQPTVSRSSTEAEYQALATAASEVTWLQFLLKDPKVSIPEVPVAPCDNISTTYLAYNPVLHSSDQSLNTCVVHVFCPMIEKSHVLSVDVSSTGGKNSPFESPKPQFTPHRSPNHVVWLSDADPAAMDIVPASKQLWLASLGPDGSEVLIRTQFEKFGPIDQADRHYLLPICLYSIEVHRAESRPLNVPFIVPFTIASSRLENVENVAIRIELSNGCVGWDEAPILPFVTVKDQASALAKTDEVCEFLK</sequence>
<dbReference type="PANTHER" id="PTHR48073">
    <property type="entry name" value="O-SUCCINYLBENZOATE SYNTHASE-RELATED"/>
    <property type="match status" value="1"/>
</dbReference>
<accession>A0AAV3Q2C4</accession>
<dbReference type="Gene3D" id="3.30.390.10">
    <property type="entry name" value="Enolase-like, N-terminal domain"/>
    <property type="match status" value="1"/>
</dbReference>
<dbReference type="EMBL" id="BAABME010003157">
    <property type="protein sequence ID" value="GAA0157665.1"/>
    <property type="molecule type" value="Genomic_DNA"/>
</dbReference>
<dbReference type="Proteomes" id="UP001454036">
    <property type="component" value="Unassembled WGS sequence"/>
</dbReference>
<dbReference type="PANTHER" id="PTHR48073:SF2">
    <property type="entry name" value="O-SUCCINYLBENZOATE SYNTHASE"/>
    <property type="match status" value="1"/>
</dbReference>
<organism evidence="3 4">
    <name type="scientific">Lithospermum erythrorhizon</name>
    <name type="common">Purple gromwell</name>
    <name type="synonym">Lithospermum officinale var. erythrorhizon</name>
    <dbReference type="NCBI Taxonomy" id="34254"/>
    <lineage>
        <taxon>Eukaryota</taxon>
        <taxon>Viridiplantae</taxon>
        <taxon>Streptophyta</taxon>
        <taxon>Embryophyta</taxon>
        <taxon>Tracheophyta</taxon>
        <taxon>Spermatophyta</taxon>
        <taxon>Magnoliopsida</taxon>
        <taxon>eudicotyledons</taxon>
        <taxon>Gunneridae</taxon>
        <taxon>Pentapetalae</taxon>
        <taxon>asterids</taxon>
        <taxon>lamiids</taxon>
        <taxon>Boraginales</taxon>
        <taxon>Boraginaceae</taxon>
        <taxon>Boraginoideae</taxon>
        <taxon>Lithospermeae</taxon>
        <taxon>Lithospermum</taxon>
    </lineage>
</organism>
<dbReference type="GO" id="GO:0046872">
    <property type="term" value="F:metal ion binding"/>
    <property type="evidence" value="ECO:0007669"/>
    <property type="project" value="UniProtKB-KW"/>
</dbReference>
<evidence type="ECO:0000313" key="3">
    <source>
        <dbReference type="EMBL" id="GAA0157665.1"/>
    </source>
</evidence>
<name>A0AAV3Q2C4_LITER</name>
<evidence type="ECO:0000256" key="1">
    <source>
        <dbReference type="ARBA" id="ARBA00022723"/>
    </source>
</evidence>
<proteinExistence type="predicted"/>
<comment type="caution">
    <text evidence="3">The sequence shown here is derived from an EMBL/GenBank/DDBJ whole genome shotgun (WGS) entry which is preliminary data.</text>
</comment>
<dbReference type="InterPro" id="IPR029017">
    <property type="entry name" value="Enolase-like_N"/>
</dbReference>
<dbReference type="CDD" id="cd09272">
    <property type="entry name" value="RNase_HI_RT_Ty1"/>
    <property type="match status" value="1"/>
</dbReference>
<dbReference type="SUPFAM" id="SSF54826">
    <property type="entry name" value="Enolase N-terminal domain-like"/>
    <property type="match status" value="1"/>
</dbReference>